<evidence type="ECO:0000313" key="14">
    <source>
        <dbReference type="Proteomes" id="UP000092666"/>
    </source>
</evidence>
<feature type="compositionally biased region" description="Basic and acidic residues" evidence="10">
    <location>
        <begin position="457"/>
        <end position="468"/>
    </location>
</feature>
<evidence type="ECO:0000256" key="2">
    <source>
        <dbReference type="ARBA" id="ARBA00004653"/>
    </source>
</evidence>
<feature type="region of interest" description="Disordered" evidence="10">
    <location>
        <begin position="1"/>
        <end position="154"/>
    </location>
</feature>
<keyword evidence="7 11" id="KW-1133">Transmembrane helix</keyword>
<proteinExistence type="inferred from homology"/>
<dbReference type="GO" id="GO:0000139">
    <property type="term" value="C:Golgi membrane"/>
    <property type="evidence" value="ECO:0007669"/>
    <property type="project" value="UniProtKB-SubCell"/>
</dbReference>
<gene>
    <name evidence="13" type="ORF">I316_00909</name>
</gene>
<sequence>MDYSANASPQRPSGPSISHPYPPSYRSQLSSNPDQQQQQDHQYGYQTRRQERHQQHHQQSSSSSYPPNLDNPYDVSSSSDMHDARSGPGGIGYDMGHGDRTHRPTRLERSASESSTHPALPLNDTGLNPNGSNGSQLSELGGKEGRPDNWTKEDEDAEREFLSKGLVNWNELKTWRFWFRKEWWYWYIIIVVAAVLVALMTIFHDDFTGRMGYPYRSALHVTFAESNAQAADIPATGIFFVLSFPPLFGQEILAVLVGAVWGLWAGFGITAAGTFLGEVGNFYAFKYCLRSTAEKYEKNNLNYACMAHIVREGGFWLIFAIRLSAIPGHFSTAVFATCGMGIWIFAIATILTLPKQLIVVYLGVHFNEQDQQTKTEKIISYAVVVVGFLITIWAAWYIWREMHRARVHVWRKRRIEAASRGIVLNPVNGFNGDSTTEDKEAWDSNAGLDVPSSRLGHGTDVDRTRAPEGDDEALSPILVHRHHSYQNPYDIRYQSQDDKSVYHVDALGGRTQDLGPRVQEQDIGYGYRPPGSTDTLAVAPNLTPSHTPSPPPHPVQRDVASGRHLHPQSQSRSHGYSDSNGAAQFPEARSTGTDRSAMGGLGREPTSATMYSTFSGTGVDAGSAQFPVPLPASNGQAYGHVDHGRDHPHHTFARDSDPGYGSAR</sequence>
<dbReference type="OrthoDB" id="166803at2759"/>
<feature type="compositionally biased region" description="Low complexity" evidence="10">
    <location>
        <begin position="34"/>
        <end position="46"/>
    </location>
</feature>
<evidence type="ECO:0000256" key="1">
    <source>
        <dbReference type="ARBA" id="ARBA00002978"/>
    </source>
</evidence>
<feature type="region of interest" description="Disordered" evidence="10">
    <location>
        <begin position="434"/>
        <end position="470"/>
    </location>
</feature>
<evidence type="ECO:0000256" key="11">
    <source>
        <dbReference type="SAM" id="Phobius"/>
    </source>
</evidence>
<feature type="compositionally biased region" description="Polar residues" evidence="10">
    <location>
        <begin position="1"/>
        <end position="16"/>
    </location>
</feature>
<comment type="subcellular location">
    <subcellularLocation>
        <location evidence="2">Golgi apparatus membrane</location>
        <topology evidence="2">Multi-pass membrane protein</topology>
    </subcellularLocation>
</comment>
<dbReference type="InterPro" id="IPR051076">
    <property type="entry name" value="Golgi_membrane_TVP38/TMEM64"/>
</dbReference>
<feature type="transmembrane region" description="Helical" evidence="11">
    <location>
        <begin position="252"/>
        <end position="276"/>
    </location>
</feature>
<evidence type="ECO:0000256" key="7">
    <source>
        <dbReference type="ARBA" id="ARBA00022989"/>
    </source>
</evidence>
<organism evidence="13 14">
    <name type="scientific">Kwoniella heveanensis BCC8398</name>
    <dbReference type="NCBI Taxonomy" id="1296120"/>
    <lineage>
        <taxon>Eukaryota</taxon>
        <taxon>Fungi</taxon>
        <taxon>Dikarya</taxon>
        <taxon>Basidiomycota</taxon>
        <taxon>Agaricomycotina</taxon>
        <taxon>Tremellomycetes</taxon>
        <taxon>Tremellales</taxon>
        <taxon>Cryptococcaceae</taxon>
        <taxon>Kwoniella</taxon>
    </lineage>
</organism>
<feature type="compositionally biased region" description="Basic and acidic residues" evidence="10">
    <location>
        <begin position="141"/>
        <end position="152"/>
    </location>
</feature>
<dbReference type="InterPro" id="IPR032816">
    <property type="entry name" value="VTT_dom"/>
</dbReference>
<feature type="compositionally biased region" description="Polar residues" evidence="10">
    <location>
        <begin position="606"/>
        <end position="616"/>
    </location>
</feature>
<evidence type="ECO:0000313" key="13">
    <source>
        <dbReference type="EMBL" id="OCF37005.1"/>
    </source>
</evidence>
<comment type="function">
    <text evidence="1">Golgi membrane protein involved in vesicular trafficking and spindle migration.</text>
</comment>
<evidence type="ECO:0000256" key="4">
    <source>
        <dbReference type="ARBA" id="ARBA00013533"/>
    </source>
</evidence>
<reference evidence="14" key="2">
    <citation type="submission" date="2013-12" db="EMBL/GenBank/DDBJ databases">
        <title>Evolution of pathogenesis and genome organization in the Tremellales.</title>
        <authorList>
            <person name="Cuomo C."/>
            <person name="Litvintseva A."/>
            <person name="Heitman J."/>
            <person name="Chen Y."/>
            <person name="Sun S."/>
            <person name="Springer D."/>
            <person name="Dromer F."/>
            <person name="Young S."/>
            <person name="Zeng Q."/>
            <person name="Chapman S."/>
            <person name="Gujja S."/>
            <person name="Saif S."/>
            <person name="Birren B."/>
        </authorList>
    </citation>
    <scope>NUCLEOTIDE SEQUENCE [LARGE SCALE GENOMIC DNA]</scope>
    <source>
        <strain evidence="14">BCC8398</strain>
    </source>
</reference>
<feature type="compositionally biased region" description="Polar residues" evidence="10">
    <location>
        <begin position="125"/>
        <end position="138"/>
    </location>
</feature>
<reference evidence="13 14" key="1">
    <citation type="submission" date="2013-07" db="EMBL/GenBank/DDBJ databases">
        <title>The Genome Sequence of Cryptococcus heveanensis BCC8398.</title>
        <authorList>
            <consortium name="The Broad Institute Genome Sequencing Platform"/>
            <person name="Cuomo C."/>
            <person name="Litvintseva A."/>
            <person name="Chen Y."/>
            <person name="Heitman J."/>
            <person name="Sun S."/>
            <person name="Springer D."/>
            <person name="Dromer F."/>
            <person name="Young S.K."/>
            <person name="Zeng Q."/>
            <person name="Gargeya S."/>
            <person name="Fitzgerald M."/>
            <person name="Abouelleil A."/>
            <person name="Alvarado L."/>
            <person name="Berlin A.M."/>
            <person name="Chapman S.B."/>
            <person name="Dewar J."/>
            <person name="Goldberg J."/>
            <person name="Griggs A."/>
            <person name="Gujja S."/>
            <person name="Hansen M."/>
            <person name="Howarth C."/>
            <person name="Imamovic A."/>
            <person name="Larimer J."/>
            <person name="McCowan C."/>
            <person name="Murphy C."/>
            <person name="Pearson M."/>
            <person name="Priest M."/>
            <person name="Roberts A."/>
            <person name="Saif S."/>
            <person name="Shea T."/>
            <person name="Sykes S."/>
            <person name="Wortman J."/>
            <person name="Nusbaum C."/>
            <person name="Birren B."/>
        </authorList>
    </citation>
    <scope>NUCLEOTIDE SEQUENCE [LARGE SCALE GENOMIC DNA]</scope>
    <source>
        <strain evidence="13 14">BCC8398</strain>
    </source>
</reference>
<evidence type="ECO:0000256" key="10">
    <source>
        <dbReference type="SAM" id="MobiDB-lite"/>
    </source>
</evidence>
<feature type="transmembrane region" description="Helical" evidence="11">
    <location>
        <begin position="378"/>
        <end position="399"/>
    </location>
</feature>
<feature type="transmembrane region" description="Helical" evidence="11">
    <location>
        <begin position="342"/>
        <end position="366"/>
    </location>
</feature>
<evidence type="ECO:0000256" key="6">
    <source>
        <dbReference type="ARBA" id="ARBA00022692"/>
    </source>
</evidence>
<dbReference type="Proteomes" id="UP000092666">
    <property type="component" value="Unassembled WGS sequence"/>
</dbReference>
<feature type="compositionally biased region" description="Polar residues" evidence="10">
    <location>
        <begin position="567"/>
        <end position="582"/>
    </location>
</feature>
<evidence type="ECO:0000256" key="9">
    <source>
        <dbReference type="ARBA" id="ARBA00023136"/>
    </source>
</evidence>
<evidence type="ECO:0000256" key="5">
    <source>
        <dbReference type="ARBA" id="ARBA00020673"/>
    </source>
</evidence>
<feature type="compositionally biased region" description="Basic and acidic residues" evidence="10">
    <location>
        <begin position="96"/>
        <end position="111"/>
    </location>
</feature>
<keyword evidence="6 11" id="KW-0812">Transmembrane</keyword>
<dbReference type="EMBL" id="KI669493">
    <property type="protein sequence ID" value="OCF37005.1"/>
    <property type="molecule type" value="Genomic_DNA"/>
</dbReference>
<dbReference type="STRING" id="1296120.A0A1B9H158"/>
<accession>A0A1B9H158</accession>
<dbReference type="Pfam" id="PF09335">
    <property type="entry name" value="VTT_dom"/>
    <property type="match status" value="1"/>
</dbReference>
<keyword evidence="14" id="KW-1185">Reference proteome</keyword>
<keyword evidence="8" id="KW-0333">Golgi apparatus</keyword>
<feature type="transmembrane region" description="Helical" evidence="11">
    <location>
        <begin position="183"/>
        <end position="203"/>
    </location>
</feature>
<keyword evidence="9 11" id="KW-0472">Membrane</keyword>
<comment type="similarity">
    <text evidence="3">Belongs to the TVP38/TMEM64 family.</text>
</comment>
<evidence type="ECO:0000256" key="3">
    <source>
        <dbReference type="ARBA" id="ARBA00008640"/>
    </source>
</evidence>
<feature type="region of interest" description="Disordered" evidence="10">
    <location>
        <begin position="508"/>
        <end position="664"/>
    </location>
</feature>
<protein>
    <recommendedName>
        <fullName evidence="4">Golgi apparatus membrane protein TVP38</fullName>
    </recommendedName>
    <alternativeName>
        <fullName evidence="5">Golgi apparatus membrane protein tvp38</fullName>
    </alternativeName>
</protein>
<name>A0A1B9H158_9TREE</name>
<feature type="domain" description="VTT" evidence="12">
    <location>
        <begin position="250"/>
        <end position="364"/>
    </location>
</feature>
<dbReference type="AlphaFoldDB" id="A0A1B9H158"/>
<dbReference type="PANTHER" id="PTHR47549:SF2">
    <property type="entry name" value="GOLGI APPARATUS MEMBRANE PROTEIN TVP38"/>
    <property type="match status" value="1"/>
</dbReference>
<dbReference type="PANTHER" id="PTHR47549">
    <property type="entry name" value="GOLGI APPARATUS MEMBRANE PROTEIN TVP38-RELATED"/>
    <property type="match status" value="1"/>
</dbReference>
<feature type="transmembrane region" description="Helical" evidence="11">
    <location>
        <begin position="315"/>
        <end position="336"/>
    </location>
</feature>
<evidence type="ECO:0000259" key="12">
    <source>
        <dbReference type="Pfam" id="PF09335"/>
    </source>
</evidence>
<evidence type="ECO:0000256" key="8">
    <source>
        <dbReference type="ARBA" id="ARBA00023034"/>
    </source>
</evidence>